<accession>A0ABY6GTL5</accession>
<evidence type="ECO:0000313" key="3">
    <source>
        <dbReference type="EMBL" id="UYM16113.1"/>
    </source>
</evidence>
<feature type="region of interest" description="Disordered" evidence="2">
    <location>
        <begin position="350"/>
        <end position="412"/>
    </location>
</feature>
<keyword evidence="4" id="KW-1185">Reference proteome</keyword>
<feature type="coiled-coil region" evidence="1">
    <location>
        <begin position="736"/>
        <end position="859"/>
    </location>
</feature>
<feature type="compositionally biased region" description="Basic and acidic residues" evidence="2">
    <location>
        <begin position="379"/>
        <end position="401"/>
    </location>
</feature>
<gene>
    <name evidence="3" type="ORF">NX720_25485</name>
</gene>
<dbReference type="RefSeq" id="WP_262598417.1">
    <property type="nucleotide sequence ID" value="NZ_CP103300.1"/>
</dbReference>
<protein>
    <submittedName>
        <fullName evidence="3">Uncharacterized protein</fullName>
    </submittedName>
</protein>
<evidence type="ECO:0000313" key="4">
    <source>
        <dbReference type="Proteomes" id="UP001163255"/>
    </source>
</evidence>
<sequence>MILLWCLSLSAFAEPDRSQDEPDSFDLQAQGIIIQVPLDLTVIGQAAVIQIAASFAAMLPAAVQHYNGYEPLAPLTLKMVQQFGWVLSYLNRPYQYSLLHPWIVHCLAPKAGFSKFSPPAQETSTITSEGKPRHRNLPQIALDPSFHVEKNLSGGLSALIGYLAELSGTNTPLNQPLVSTDKVANLSVLQNDNDNIRLSATILDGRNATHEFLLGRDKSTFWIERLNQKDITPAMRVVWNAAQPGSQTIRLSVQLPDPVSQTSPGKLWRIKIPEWLTRHLLAKSTAEALKGFSELILNWRLPQIASGLFSESPKSVNKRCNSLTAPLWHSKNDIKWLSDSLSTVNLMLSNSKSVPTSPSQEQNGAAALSTSGTGQTTKSDNDIIRRHDSQEDDNVSDKNNGDDNNPSAHNTDSKLAHQEVNSLLWQVTEAFYSHDTIQISLDESYQIISGLSSVGLAQVLPVNLVQMSQWPLVMSKSLVHFLRNYLNADDSIIGEPLAGSEYVYKVSPKAFDQLMKEQTKVAELIEARKTLYSLINELLDDYCGSEEHCYFGGEAVRAFIRKHFYGYNPLFKGNLPVSNDIDALIPDTDVETFVQFITDKLTGYTLKGDLRTPNLAIAFSDARPGLFFNVYKLEFSLDRFDKELLPGLDFAIANQKLEGPFLSPETIVYESIKRGCGPTTDCRSKHVDRLLLLNALFPSVSMLNDLMRQLIPGSQTEEFSTNSLVLTKEQEIAQLKQVAKTRLKEAQIKRDKLKTDLFMSKEQNQALEGKLASLQKTFDTQEELIKSQKGKLTYLQKAFNIQREELMESQRNSEQLSIKLNKVRSKGVNDEKENWKLKVKALESDLSTGQLELEKEKEKSFKLNNKNIKMKLSLTHQKEQLTTSESTLAEKDEKIQTLSDKNKHLQEQIKALYRQKKYLKVGFGFLAIPSIAMVTKEILKHYHKMTPVVCGQLSYEYSKRLCSFIKYLDSATLEIIKTMDRLSGHHRVVKYKVFPANLETGQLSHAINDPDMYVLRKTVALNGHSLLLLYESHTYWENMNVDELAQIVLALSHRITNNSRKPVGTLADYIEGTIAYCGYMPNERWQRECTDRAIDRIFTQGYLPEEFNTVKIDEPDVQTNNRYIAFLPVWNVSKQRMTWHDIWPYRLDTNGYHLLGNSSEQTAYNYKCDEPDKESQLRLFIKLKWQHFGNASCDRNMHVQLINVPKNVVIWFSSYHRYKYYINQARSYDEQGIYLNAWRNPSNNLKPSM</sequence>
<proteinExistence type="predicted"/>
<evidence type="ECO:0000256" key="2">
    <source>
        <dbReference type="SAM" id="MobiDB-lite"/>
    </source>
</evidence>
<feature type="coiled-coil region" evidence="1">
    <location>
        <begin position="888"/>
        <end position="915"/>
    </location>
</feature>
<dbReference type="Proteomes" id="UP001163255">
    <property type="component" value="Chromosome"/>
</dbReference>
<keyword evidence="1" id="KW-0175">Coiled coil</keyword>
<feature type="compositionally biased region" description="Polar residues" evidence="2">
    <location>
        <begin position="350"/>
        <end position="378"/>
    </location>
</feature>
<organism evidence="3 4">
    <name type="scientific">Endozoicomonas euniceicola</name>
    <dbReference type="NCBI Taxonomy" id="1234143"/>
    <lineage>
        <taxon>Bacteria</taxon>
        <taxon>Pseudomonadati</taxon>
        <taxon>Pseudomonadota</taxon>
        <taxon>Gammaproteobacteria</taxon>
        <taxon>Oceanospirillales</taxon>
        <taxon>Endozoicomonadaceae</taxon>
        <taxon>Endozoicomonas</taxon>
    </lineage>
</organism>
<reference evidence="3" key="1">
    <citation type="submission" date="2022-10" db="EMBL/GenBank/DDBJ databases">
        <title>Completed Genome Sequence of two octocoral isolated bacterium, Endozoicomonas euniceicola EF212T and Endozoicomonas gorgoniicola PS125T.</title>
        <authorList>
            <person name="Chiou Y.-J."/>
            <person name="Chen Y.-H."/>
        </authorList>
    </citation>
    <scope>NUCLEOTIDE SEQUENCE</scope>
    <source>
        <strain evidence="3">EF212</strain>
    </source>
</reference>
<dbReference type="EMBL" id="CP103300">
    <property type="protein sequence ID" value="UYM16113.1"/>
    <property type="molecule type" value="Genomic_DNA"/>
</dbReference>
<evidence type="ECO:0000256" key="1">
    <source>
        <dbReference type="SAM" id="Coils"/>
    </source>
</evidence>
<name>A0ABY6GTL5_9GAMM</name>